<dbReference type="GO" id="GO:0004177">
    <property type="term" value="F:aminopeptidase activity"/>
    <property type="evidence" value="ECO:0007669"/>
    <property type="project" value="UniProtKB-KW"/>
</dbReference>
<evidence type="ECO:0000313" key="9">
    <source>
        <dbReference type="Proteomes" id="UP000662873"/>
    </source>
</evidence>
<evidence type="ECO:0000256" key="6">
    <source>
        <dbReference type="RuleBase" id="RU000590"/>
    </source>
</evidence>
<reference evidence="8" key="1">
    <citation type="journal article" name="DNA Res.">
        <title>The physiological potential of anammox bacteria as revealed by their core genome structure.</title>
        <authorList>
            <person name="Okubo T."/>
            <person name="Toyoda A."/>
            <person name="Fukuhara K."/>
            <person name="Uchiyama I."/>
            <person name="Harigaya Y."/>
            <person name="Kuroiwa M."/>
            <person name="Suzuki T."/>
            <person name="Murakami Y."/>
            <person name="Suwa Y."/>
            <person name="Takami H."/>
        </authorList>
    </citation>
    <scope>NUCLEOTIDE SEQUENCE</scope>
    <source>
        <strain evidence="8">317325-2</strain>
    </source>
</reference>
<feature type="domain" description="Biotin carboxylation" evidence="7">
    <location>
        <begin position="73"/>
        <end position="367"/>
    </location>
</feature>
<proteinExistence type="inferred from homology"/>
<dbReference type="SUPFAM" id="SSF55920">
    <property type="entry name" value="Creatinase/aminopeptidase"/>
    <property type="match status" value="1"/>
</dbReference>
<dbReference type="Proteomes" id="UP000662873">
    <property type="component" value="Chromosome"/>
</dbReference>
<dbReference type="InterPro" id="IPR036005">
    <property type="entry name" value="Creatinase/aminopeptidase-like"/>
</dbReference>
<keyword evidence="3" id="KW-0547">Nucleotide-binding</keyword>
<dbReference type="InterPro" id="IPR001131">
    <property type="entry name" value="Peptidase_M24B_aminopep-P_CS"/>
</dbReference>
<evidence type="ECO:0000259" key="7">
    <source>
        <dbReference type="PROSITE" id="PS50979"/>
    </source>
</evidence>
<comment type="similarity">
    <text evidence="6">Belongs to the peptidase M24B family.</text>
</comment>
<dbReference type="EMBL" id="AP021858">
    <property type="protein sequence ID" value="BBO23568.1"/>
    <property type="molecule type" value="Genomic_DNA"/>
</dbReference>
<evidence type="ECO:0000313" key="8">
    <source>
        <dbReference type="EMBL" id="BBO23568.1"/>
    </source>
</evidence>
<dbReference type="PANTHER" id="PTHR46112:SF3">
    <property type="entry name" value="AMINOPEPTIDASE YPDF"/>
    <property type="match status" value="1"/>
</dbReference>
<sequence>MATTATTRSERLAEVLREEGFDVFLGWAPPTLGYLSGFFEGAGERFMTLAVRSTGESRLICPRLSVSQARRAGIAEIDSWGDGEDALELFRRLSANWGLRSAVFAVDDDMPSRMLLQMQSVLPAALFKAGSFALAELTRCKDEGELESMTRAAQIADSAIQAGIGAVRPGASEREVARALAEAMANLGGNPTFCIVAAGANAAEPHHLSDDTIIASGDVVVMDFGCEVGGYQSDITRTVCCGSAGDEVREVYETVYRSQAKAREAIRAGVPAQDVDRAARAVIEEAGYGSYFTHRTGHGIGLRVHEEPNIVEGNDRPLEVGNCFSVEPGIYLPGRFGVRIENIVTVTQEGHRSLNEEPAPTILETGP</sequence>
<evidence type="ECO:0000256" key="4">
    <source>
        <dbReference type="ARBA" id="ARBA00022801"/>
    </source>
</evidence>
<organism evidence="8 9">
    <name type="scientific">Candidatus Nitrosymbiomonas proteolyticus</name>
    <dbReference type="NCBI Taxonomy" id="2608984"/>
    <lineage>
        <taxon>Bacteria</taxon>
        <taxon>Bacillati</taxon>
        <taxon>Armatimonadota</taxon>
        <taxon>Armatimonadota incertae sedis</taxon>
        <taxon>Candidatus Nitrosymbiomonas</taxon>
    </lineage>
</organism>
<dbReference type="GO" id="GO:0046872">
    <property type="term" value="F:metal ion binding"/>
    <property type="evidence" value="ECO:0007669"/>
    <property type="project" value="UniProtKB-KW"/>
</dbReference>
<dbReference type="PROSITE" id="PS00491">
    <property type="entry name" value="PROLINE_PEPTIDASE"/>
    <property type="match status" value="1"/>
</dbReference>
<dbReference type="CDD" id="cd01092">
    <property type="entry name" value="APP-like"/>
    <property type="match status" value="1"/>
</dbReference>
<dbReference type="InterPro" id="IPR050659">
    <property type="entry name" value="Peptidase_M24B"/>
</dbReference>
<dbReference type="InterPro" id="IPR029149">
    <property type="entry name" value="Creatin/AminoP/Spt16_N"/>
</dbReference>
<evidence type="ECO:0000256" key="2">
    <source>
        <dbReference type="ARBA" id="ARBA00022723"/>
    </source>
</evidence>
<keyword evidence="2 6" id="KW-0479">Metal-binding</keyword>
<dbReference type="Gene3D" id="3.40.350.10">
    <property type="entry name" value="Creatinase/prolidase N-terminal domain"/>
    <property type="match status" value="1"/>
</dbReference>
<dbReference type="GO" id="GO:0005524">
    <property type="term" value="F:ATP binding"/>
    <property type="evidence" value="ECO:0007669"/>
    <property type="project" value="UniProtKB-KW"/>
</dbReference>
<evidence type="ECO:0000256" key="1">
    <source>
        <dbReference type="ARBA" id="ARBA00022598"/>
    </source>
</evidence>
<dbReference type="Gene3D" id="3.90.230.10">
    <property type="entry name" value="Creatinase/methionine aminopeptidase superfamily"/>
    <property type="match status" value="1"/>
</dbReference>
<dbReference type="InterPro" id="IPR000587">
    <property type="entry name" value="Creatinase_N"/>
</dbReference>
<keyword evidence="1" id="KW-0436">Ligase</keyword>
<dbReference type="SUPFAM" id="SSF53092">
    <property type="entry name" value="Creatinase/prolidase N-terminal domain"/>
    <property type="match status" value="1"/>
</dbReference>
<dbReference type="GO" id="GO:0016874">
    <property type="term" value="F:ligase activity"/>
    <property type="evidence" value="ECO:0007669"/>
    <property type="project" value="UniProtKB-KW"/>
</dbReference>
<dbReference type="PANTHER" id="PTHR46112">
    <property type="entry name" value="AMINOPEPTIDASE"/>
    <property type="match status" value="1"/>
</dbReference>
<dbReference type="KEGG" id="npy:NPRO_11630"/>
<dbReference type="InterPro" id="IPR000994">
    <property type="entry name" value="Pept_M24"/>
</dbReference>
<accession>A0A809RA86</accession>
<dbReference type="Pfam" id="PF00557">
    <property type="entry name" value="Peptidase_M24"/>
    <property type="match status" value="1"/>
</dbReference>
<name>A0A809RA86_9BACT</name>
<dbReference type="InterPro" id="IPR011764">
    <property type="entry name" value="Biotin_carboxylation_dom"/>
</dbReference>
<protein>
    <submittedName>
        <fullName evidence="8">Aminopeptidase P family protein</fullName>
    </submittedName>
</protein>
<keyword evidence="8" id="KW-0031">Aminopeptidase</keyword>
<dbReference type="PROSITE" id="PS50979">
    <property type="entry name" value="BC"/>
    <property type="match status" value="1"/>
</dbReference>
<dbReference type="Pfam" id="PF01321">
    <property type="entry name" value="Creatinase_N"/>
    <property type="match status" value="1"/>
</dbReference>
<dbReference type="AlphaFoldDB" id="A0A809RA86"/>
<keyword evidence="5" id="KW-0067">ATP-binding</keyword>
<keyword evidence="4" id="KW-0378">Hydrolase</keyword>
<evidence type="ECO:0000256" key="5">
    <source>
        <dbReference type="ARBA" id="ARBA00022840"/>
    </source>
</evidence>
<evidence type="ECO:0000256" key="3">
    <source>
        <dbReference type="ARBA" id="ARBA00022741"/>
    </source>
</evidence>
<gene>
    <name evidence="8" type="ORF">NPRO_11630</name>
</gene>
<keyword evidence="8" id="KW-0645">Protease</keyword>